<feature type="compositionally biased region" description="Low complexity" evidence="1">
    <location>
        <begin position="455"/>
        <end position="465"/>
    </location>
</feature>
<feature type="region of interest" description="Disordered" evidence="1">
    <location>
        <begin position="239"/>
        <end position="277"/>
    </location>
</feature>
<feature type="compositionally biased region" description="Low complexity" evidence="1">
    <location>
        <begin position="323"/>
        <end position="333"/>
    </location>
</feature>
<comment type="caution">
    <text evidence="2">The sequence shown here is derived from an EMBL/GenBank/DDBJ whole genome shotgun (WGS) entry which is preliminary data.</text>
</comment>
<feature type="region of interest" description="Disordered" evidence="1">
    <location>
        <begin position="690"/>
        <end position="729"/>
    </location>
</feature>
<feature type="compositionally biased region" description="Polar residues" evidence="1">
    <location>
        <begin position="466"/>
        <end position="479"/>
    </location>
</feature>
<feature type="compositionally biased region" description="Low complexity" evidence="1">
    <location>
        <begin position="1000"/>
        <end position="1010"/>
    </location>
</feature>
<feature type="compositionally biased region" description="Polar residues" evidence="1">
    <location>
        <begin position="354"/>
        <end position="389"/>
    </location>
</feature>
<feature type="compositionally biased region" description="Basic and acidic residues" evidence="1">
    <location>
        <begin position="253"/>
        <end position="264"/>
    </location>
</feature>
<accession>A0A4S4LUW6</accession>
<dbReference type="EMBL" id="SGPL01000202">
    <property type="protein sequence ID" value="THH15588.1"/>
    <property type="molecule type" value="Genomic_DNA"/>
</dbReference>
<feature type="region of interest" description="Disordered" evidence="1">
    <location>
        <begin position="593"/>
        <end position="652"/>
    </location>
</feature>
<feature type="compositionally biased region" description="Low complexity" evidence="1">
    <location>
        <begin position="143"/>
        <end position="176"/>
    </location>
</feature>
<organism evidence="2 3">
    <name type="scientific">Bondarzewia mesenterica</name>
    <dbReference type="NCBI Taxonomy" id="1095465"/>
    <lineage>
        <taxon>Eukaryota</taxon>
        <taxon>Fungi</taxon>
        <taxon>Dikarya</taxon>
        <taxon>Basidiomycota</taxon>
        <taxon>Agaricomycotina</taxon>
        <taxon>Agaricomycetes</taxon>
        <taxon>Russulales</taxon>
        <taxon>Bondarzewiaceae</taxon>
        <taxon>Bondarzewia</taxon>
    </lineage>
</organism>
<dbReference type="Proteomes" id="UP000310158">
    <property type="component" value="Unassembled WGS sequence"/>
</dbReference>
<proteinExistence type="predicted"/>
<protein>
    <submittedName>
        <fullName evidence="2">Uncharacterized protein</fullName>
    </submittedName>
</protein>
<feature type="region of interest" description="Disordered" evidence="1">
    <location>
        <begin position="354"/>
        <end position="406"/>
    </location>
</feature>
<evidence type="ECO:0000313" key="3">
    <source>
        <dbReference type="Proteomes" id="UP000310158"/>
    </source>
</evidence>
<feature type="region of interest" description="Disordered" evidence="1">
    <location>
        <begin position="997"/>
        <end position="1020"/>
    </location>
</feature>
<keyword evidence="3" id="KW-1185">Reference proteome</keyword>
<feature type="region of interest" description="Disordered" evidence="1">
    <location>
        <begin position="140"/>
        <end position="227"/>
    </location>
</feature>
<feature type="region of interest" description="Disordered" evidence="1">
    <location>
        <begin position="301"/>
        <end position="339"/>
    </location>
</feature>
<evidence type="ECO:0000256" key="1">
    <source>
        <dbReference type="SAM" id="MobiDB-lite"/>
    </source>
</evidence>
<feature type="compositionally biased region" description="Polar residues" evidence="1">
    <location>
        <begin position="213"/>
        <end position="227"/>
    </location>
</feature>
<feature type="compositionally biased region" description="Low complexity" evidence="1">
    <location>
        <begin position="185"/>
        <end position="199"/>
    </location>
</feature>
<gene>
    <name evidence="2" type="ORF">EW146_g4924</name>
</gene>
<name>A0A4S4LUW6_9AGAM</name>
<evidence type="ECO:0000313" key="2">
    <source>
        <dbReference type="EMBL" id="THH15588.1"/>
    </source>
</evidence>
<feature type="region of interest" description="Disordered" evidence="1">
    <location>
        <begin position="455"/>
        <end position="479"/>
    </location>
</feature>
<sequence length="1395" mass="147669">MPGNAINNNEKLFPVFARRLSTSTHPVSYIGAADRLSVWLNSSKAYYPVARPKIVELLEIARTTVEREIPDTPLTDLVRDSSLCPPTKAPSLNAYTKLVRTVMPFYHLFPELDLQQRLRVLLSAIGIDVDSIPRPIVKKARQAPSTSFSPSTPSVPSMSSAPSATSAPATSSAPSTSPVPPTSPAPSRSSESRVPVRTSARMITPGLPKVKVSTASPASSINRPTRSPSMHISAELIAQQSPQPTASPAPVPKSDHPPSAEASKKGPGKAAAVPELPGPLTTDILGLIHMIHARRPQNTDALMTPAKQPPTPVAVSEGKHSHSSPIMPSSSGSAQPQAVGSSIGVLVGLPRRNQTQEPASTPTGLSIPSSIFTTQPSSTTSHPAQSPQLVSKPKPRKKPTISGNQPDFMMLDLEWFKQEQQKQASASTTGSEVASPVLNVAASKTSPSLPLAPAAVDAEPAASQATTTADISHTPSVVSSADASTPAMVLSDSTMIPQPSTHDAIPPAPKSTAPDLETPIPPSETLHPATFIALSRAATQSYYNPLSHSGQHIHNPQARKKLHIFNRQRMDDGVLPAPAPVIANESNVDNAALSSSASRKVSEDASGSKSVKGGAGPIDRGIDGLREGAIPSDGADSGNADVLGEPPSSTEQLSSLVEGITSMDADMGTAPMSKTVSAGDVHMVVDQPSVQLPPDASVQPAASAKSEPLAARDRMDSGEATESAVQGPEVAKNDLVSAAAPVSAPGLPVGHVTSISSAVDVNRMSAEHINPYMAADASDDMDVDLDEWIIIPPSSSTPPQPPSIAQEVAAESGEQTAAAVDAPMAVHASEGVISQVQQAITTPEEGTSPVVEVPSSLQMEDGDLSSSASHFQAEHAKDLSMVGEAKNDQAEMDQLHPSTEFDIVRESDVTIGTQVNEDSIGSDMGIEQGVEKPSNVEMEAAVPSEDEGPMPQPELRQSPVCLTPSNEGSMDMDLGSSSVVPSEHHDDFADDVLFRKRSRSSSVPHSSILRPAKRRSLAPDTLMQETGDGEAAQELEENDPAAPVAAEREVAVPDTDVPMPDVAVPQQEIQVASPMDQPEGEHAGEGERVEASSVFPAVADTVEPAGISPAIHEMSLSRASENPSGSTSGIVEQRAATAEIATPQAIPQKAIDIASTSPAPQLSPSSSQVVNGIDHSLAADVRVVKTEDEDELVDELGSIFGRDARFVVAERGSSTIDTPISMRFEISPHYMNKLRRWNNRFKSTERRSSKMHMCLSLACYSFEDVLEAMSGNRAKFQQALDNICPGPWPRTEALHAVANTTDVIPLAPPLIMMDNVVDLSPYAQLGENHIELIQTADMSDYMFVIHAHYPTQNQMQELRKKRQADQEFENFFVEELGRPFVHSNHPWEISVAISR</sequence>
<reference evidence="2 3" key="1">
    <citation type="submission" date="2019-02" db="EMBL/GenBank/DDBJ databases">
        <title>Genome sequencing of the rare red list fungi Bondarzewia mesenterica.</title>
        <authorList>
            <person name="Buettner E."/>
            <person name="Kellner H."/>
        </authorList>
    </citation>
    <scope>NUCLEOTIDE SEQUENCE [LARGE SCALE GENOMIC DNA]</scope>
    <source>
        <strain evidence="2 3">DSM 108281</strain>
    </source>
</reference>
<dbReference type="OrthoDB" id="3040699at2759"/>